<name>A0AB38R7D2_RHOSG</name>
<reference evidence="2" key="1">
    <citation type="journal article" date="2022" name="Environ. Microbiol.">
        <title>Functional analysis, diversity, and distribution of carbendazim hydrolases MheI and CbmA, responsible for the initial step in carbendazim degradation.</title>
        <authorList>
            <person name="Zhang M."/>
            <person name="Bai X."/>
            <person name="Li Q."/>
            <person name="Zhang L."/>
            <person name="Zhu Q."/>
            <person name="Gao S."/>
            <person name="Ke Z."/>
            <person name="Jiang M."/>
            <person name="Hu J."/>
            <person name="Qiu J."/>
            <person name="Hong Q."/>
        </authorList>
    </citation>
    <scope>NUCLEOTIDE SEQUENCE [LARGE SCALE GENOMIC DNA]</scope>
    <source>
        <strain evidence="2">djl-6</strain>
    </source>
</reference>
<dbReference type="Proteomes" id="UP000831484">
    <property type="component" value="Chromosome"/>
</dbReference>
<proteinExistence type="predicted"/>
<dbReference type="AlphaFoldDB" id="A0AB38R7D2"/>
<organism evidence="1 2">
    <name type="scientific">Rhodococcus qingshengii JCM 15477</name>
    <dbReference type="NCBI Taxonomy" id="1303681"/>
    <lineage>
        <taxon>Bacteria</taxon>
        <taxon>Bacillati</taxon>
        <taxon>Actinomycetota</taxon>
        <taxon>Actinomycetes</taxon>
        <taxon>Mycobacteriales</taxon>
        <taxon>Nocardiaceae</taxon>
        <taxon>Rhodococcus</taxon>
        <taxon>Rhodococcus erythropolis group</taxon>
    </lineage>
</organism>
<evidence type="ECO:0000313" key="1">
    <source>
        <dbReference type="EMBL" id="UPU40851.1"/>
    </source>
</evidence>
<sequence>MLSVIVGCTSAEETTSNGTEVEFESEATKPVESLPIAQDSDCIDANIGDLNRPDLVRLIASSLDEMYPGGAMNSVTNSLRDSVDGEEEGHPWGDVPVNGLALYAREVCGVIPRVYEDPEIYTKMRSTSGAIFMDALTTCTVWSNEDSMDGEFHATRLSRINEQIDQGDAGSEVALLQARYICPQLIE</sequence>
<dbReference type="EMBL" id="CP096563">
    <property type="protein sequence ID" value="UPU40851.1"/>
    <property type="molecule type" value="Genomic_DNA"/>
</dbReference>
<evidence type="ECO:0008006" key="3">
    <source>
        <dbReference type="Google" id="ProtNLM"/>
    </source>
</evidence>
<keyword evidence="2" id="KW-1185">Reference proteome</keyword>
<evidence type="ECO:0000313" key="2">
    <source>
        <dbReference type="Proteomes" id="UP000831484"/>
    </source>
</evidence>
<accession>A0AB38R7D2</accession>
<gene>
    <name evidence="1" type="ORF">M0639_17395</name>
</gene>
<protein>
    <recommendedName>
        <fullName evidence="3">DUF732 domain-containing protein</fullName>
    </recommendedName>
</protein>
<dbReference type="RefSeq" id="WP_042445165.1">
    <property type="nucleotide sequence ID" value="NZ_CP096563.1"/>
</dbReference>